<name>A0A246WR14_9BURK</name>
<organism evidence="1 2">
    <name type="scientific">Herbaspirillum robiniae</name>
    <dbReference type="NCBI Taxonomy" id="2014887"/>
    <lineage>
        <taxon>Bacteria</taxon>
        <taxon>Pseudomonadati</taxon>
        <taxon>Pseudomonadota</taxon>
        <taxon>Betaproteobacteria</taxon>
        <taxon>Burkholderiales</taxon>
        <taxon>Oxalobacteraceae</taxon>
        <taxon>Herbaspirillum</taxon>
    </lineage>
</organism>
<sequence>MATLTGSTTDALSRHIDIETGTPEHAWQACTQLDALPEVELCELVPSRSRAVILAPHPDDETLGCGGLISLLAALGRHVNVVAVSDGEGSHPEESALHARLPEVRAQESRAALCHLGIVDAAIQRIHLPDGAVAAHLPELRKWLRTYLQPTDILFAPWMLDGHPDHEAVGQAACEMEEVVGCKLVEVPIWTWHWARPDDPRLPWGRARRLALTPAAEQKKRLAMQCHRSQISEDEGRTPVLPANVLAHFVRPHEVFFL</sequence>
<dbReference type="AlphaFoldDB" id="A0A246WR14"/>
<dbReference type="InterPro" id="IPR024078">
    <property type="entry name" value="LmbE-like_dom_sf"/>
</dbReference>
<dbReference type="PANTHER" id="PTHR12993:SF29">
    <property type="entry name" value="BLR3841 PROTEIN"/>
    <property type="match status" value="1"/>
</dbReference>
<dbReference type="Pfam" id="PF02585">
    <property type="entry name" value="PIG-L"/>
    <property type="match status" value="1"/>
</dbReference>
<dbReference type="GO" id="GO:0016811">
    <property type="term" value="F:hydrolase activity, acting on carbon-nitrogen (but not peptide) bonds, in linear amides"/>
    <property type="evidence" value="ECO:0007669"/>
    <property type="project" value="TreeGrafter"/>
</dbReference>
<dbReference type="RefSeq" id="WP_088751308.1">
    <property type="nucleotide sequence ID" value="NZ_NJGU01000006.1"/>
</dbReference>
<evidence type="ECO:0000313" key="1">
    <source>
        <dbReference type="EMBL" id="OWY28828.1"/>
    </source>
</evidence>
<reference evidence="1 2" key="1">
    <citation type="submission" date="2017-06" db="EMBL/GenBank/DDBJ databases">
        <title>Herbaspirillum phytohormonus sp. nov., isolated from the root nodule of Robinia pseudoacacia in lead-zinc mine.</title>
        <authorList>
            <person name="Fan M."/>
            <person name="Lin Y."/>
        </authorList>
    </citation>
    <scope>NUCLEOTIDE SEQUENCE [LARGE SCALE GENOMIC DNA]</scope>
    <source>
        <strain evidence="1 2">HZ10</strain>
    </source>
</reference>
<dbReference type="Proteomes" id="UP000197596">
    <property type="component" value="Unassembled WGS sequence"/>
</dbReference>
<dbReference type="PANTHER" id="PTHR12993">
    <property type="entry name" value="N-ACETYLGLUCOSAMINYL-PHOSPHATIDYLINOSITOL DE-N-ACETYLASE-RELATED"/>
    <property type="match status" value="1"/>
</dbReference>
<comment type="caution">
    <text evidence="1">The sequence shown here is derived from an EMBL/GenBank/DDBJ whole genome shotgun (WGS) entry which is preliminary data.</text>
</comment>
<gene>
    <name evidence="1" type="ORF">CEJ42_12710</name>
</gene>
<dbReference type="EMBL" id="NJGU01000006">
    <property type="protein sequence ID" value="OWY28828.1"/>
    <property type="molecule type" value="Genomic_DNA"/>
</dbReference>
<evidence type="ECO:0000313" key="2">
    <source>
        <dbReference type="Proteomes" id="UP000197596"/>
    </source>
</evidence>
<protein>
    <submittedName>
        <fullName evidence="1">GlcNAc-PI de-N-acetylase</fullName>
    </submittedName>
</protein>
<dbReference type="Gene3D" id="3.40.50.10320">
    <property type="entry name" value="LmbE-like"/>
    <property type="match status" value="1"/>
</dbReference>
<dbReference type="InterPro" id="IPR003737">
    <property type="entry name" value="GlcNAc_PI_deacetylase-related"/>
</dbReference>
<dbReference type="SUPFAM" id="SSF102588">
    <property type="entry name" value="LmbE-like"/>
    <property type="match status" value="1"/>
</dbReference>
<proteinExistence type="predicted"/>
<accession>A0A246WR14</accession>